<comment type="subcellular location">
    <subcellularLocation>
        <location evidence="1">Endomembrane system</location>
        <topology evidence="1">Peripheral membrane protein</topology>
    </subcellularLocation>
</comment>
<dbReference type="GO" id="GO:0072659">
    <property type="term" value="P:protein localization to plasma membrane"/>
    <property type="evidence" value="ECO:0007669"/>
    <property type="project" value="TreeGrafter"/>
</dbReference>
<feature type="region of interest" description="Disordered" evidence="4">
    <location>
        <begin position="262"/>
        <end position="393"/>
    </location>
</feature>
<dbReference type="GeneTree" id="ENSGT00950000182849"/>
<dbReference type="Gene3D" id="2.30.42.10">
    <property type="match status" value="2"/>
</dbReference>
<feature type="domain" description="PDZ" evidence="5">
    <location>
        <begin position="167"/>
        <end position="247"/>
    </location>
</feature>
<evidence type="ECO:0000313" key="7">
    <source>
        <dbReference type="Proteomes" id="UP000261640"/>
    </source>
</evidence>
<evidence type="ECO:0000313" key="6">
    <source>
        <dbReference type="Ensembl" id="ENSMAMP00000017622.2"/>
    </source>
</evidence>
<dbReference type="Ensembl" id="ENSMAMT00000018090.2">
    <property type="protein sequence ID" value="ENSMAMP00000017622.2"/>
    <property type="gene ID" value="ENSMAMG00000011928.2"/>
</dbReference>
<dbReference type="PIRSF" id="PIRSF037866">
    <property type="entry name" value="EBP50"/>
    <property type="match status" value="1"/>
</dbReference>
<feature type="compositionally biased region" description="Polar residues" evidence="4">
    <location>
        <begin position="291"/>
        <end position="301"/>
    </location>
</feature>
<accession>A0A3Q3LWS6</accession>
<dbReference type="InterPro" id="IPR001478">
    <property type="entry name" value="PDZ"/>
</dbReference>
<evidence type="ECO:0000259" key="5">
    <source>
        <dbReference type="PROSITE" id="PS50106"/>
    </source>
</evidence>
<dbReference type="InParanoid" id="A0A3Q3LWS6"/>
<dbReference type="InterPro" id="IPR051067">
    <property type="entry name" value="NHER"/>
</dbReference>
<evidence type="ECO:0000256" key="4">
    <source>
        <dbReference type="SAM" id="MobiDB-lite"/>
    </source>
</evidence>
<name>A0A3Q3LWS6_9TELE</name>
<dbReference type="InterPro" id="IPR015098">
    <property type="entry name" value="EBP50_C"/>
</dbReference>
<sequence length="393" mass="42929">MESDLRPRLCYLSKGDRGYGFHLHGERNKGGQFIRKVEPGSSAELAGLRPGDRVVEVNGENVEKETHLEVVSRICGASLRTRLLVVDRDTDSYLRSRGLACTEDLAIEMGNLCPLLPRAPTSSSFLIPRENSSLSLKQNHIQSLQLTAADSSTAADTELQMEVLPRLCHLVKGINGYGFNLHNDKTKGGQFVQSVEPGSAAESADVRPGDRLIEVNGVNIEGRRHSAVVTQIRAGGNKVQLLVVDHETDELLQRQGITLTTNNAKEDFEEESASESMSSKHFPNTELPTGKPSTINVTVTDSPDAVRSPEYQDNGSSASLSSRSSTTQSDSSSDFSIQAPDEYDRRVSNPSVDSGLRLSPTAAQAKQKALACHSRKRAPHMDWSKKQKIFSNF</sequence>
<feature type="compositionally biased region" description="Low complexity" evidence="4">
    <location>
        <begin position="316"/>
        <end position="336"/>
    </location>
</feature>
<dbReference type="InterPro" id="IPR036034">
    <property type="entry name" value="PDZ_sf"/>
</dbReference>
<keyword evidence="2" id="KW-0677">Repeat</keyword>
<reference evidence="6" key="2">
    <citation type="submission" date="2025-09" db="UniProtKB">
        <authorList>
            <consortium name="Ensembl"/>
        </authorList>
    </citation>
    <scope>IDENTIFICATION</scope>
</reference>
<dbReference type="Proteomes" id="UP000261640">
    <property type="component" value="Unplaced"/>
</dbReference>
<reference evidence="6" key="1">
    <citation type="submission" date="2025-08" db="UniProtKB">
        <authorList>
            <consortium name="Ensembl"/>
        </authorList>
    </citation>
    <scope>IDENTIFICATION</scope>
</reference>
<dbReference type="OrthoDB" id="10007415at2759"/>
<organism evidence="6 7">
    <name type="scientific">Mastacembelus armatus</name>
    <name type="common">zig-zag eel</name>
    <dbReference type="NCBI Taxonomy" id="205130"/>
    <lineage>
        <taxon>Eukaryota</taxon>
        <taxon>Metazoa</taxon>
        <taxon>Chordata</taxon>
        <taxon>Craniata</taxon>
        <taxon>Vertebrata</taxon>
        <taxon>Euteleostomi</taxon>
        <taxon>Actinopterygii</taxon>
        <taxon>Neopterygii</taxon>
        <taxon>Teleostei</taxon>
        <taxon>Neoteleostei</taxon>
        <taxon>Acanthomorphata</taxon>
        <taxon>Anabantaria</taxon>
        <taxon>Synbranchiformes</taxon>
        <taxon>Mastacembelidae</taxon>
        <taxon>Mastacembelus</taxon>
    </lineage>
</organism>
<dbReference type="AlphaFoldDB" id="A0A3Q3LWS6"/>
<dbReference type="Pfam" id="PF00595">
    <property type="entry name" value="PDZ"/>
    <property type="match status" value="2"/>
</dbReference>
<dbReference type="SMART" id="SM00228">
    <property type="entry name" value="PDZ"/>
    <property type="match status" value="2"/>
</dbReference>
<evidence type="ECO:0000256" key="1">
    <source>
        <dbReference type="ARBA" id="ARBA00004184"/>
    </source>
</evidence>
<dbReference type="PROSITE" id="PS50106">
    <property type="entry name" value="PDZ"/>
    <property type="match status" value="2"/>
</dbReference>
<proteinExistence type="predicted"/>
<dbReference type="PANTHER" id="PTHR14191">
    <property type="entry name" value="PDZ DOMAIN CONTAINING PROTEIN"/>
    <property type="match status" value="1"/>
</dbReference>
<keyword evidence="3" id="KW-0472">Membrane</keyword>
<dbReference type="GO" id="GO:0043495">
    <property type="term" value="F:protein-membrane adaptor activity"/>
    <property type="evidence" value="ECO:0007669"/>
    <property type="project" value="TreeGrafter"/>
</dbReference>
<dbReference type="GeneID" id="113127720"/>
<dbReference type="RefSeq" id="XP_026158225.1">
    <property type="nucleotide sequence ID" value="XM_026302440.1"/>
</dbReference>
<dbReference type="CDD" id="cd06768">
    <property type="entry name" value="PDZ_NHERF-like"/>
    <property type="match status" value="2"/>
</dbReference>
<dbReference type="CTD" id="9351"/>
<dbReference type="SUPFAM" id="SSF50156">
    <property type="entry name" value="PDZ domain-like"/>
    <property type="match status" value="2"/>
</dbReference>
<dbReference type="GO" id="GO:0012505">
    <property type="term" value="C:endomembrane system"/>
    <property type="evidence" value="ECO:0007669"/>
    <property type="project" value="UniProtKB-SubCell"/>
</dbReference>
<dbReference type="GO" id="GO:0005102">
    <property type="term" value="F:signaling receptor binding"/>
    <property type="evidence" value="ECO:0007669"/>
    <property type="project" value="TreeGrafter"/>
</dbReference>
<dbReference type="STRING" id="205130.ENSMAMP00000017622"/>
<evidence type="ECO:0000256" key="2">
    <source>
        <dbReference type="ARBA" id="ARBA00022737"/>
    </source>
</evidence>
<dbReference type="InterPro" id="IPR017300">
    <property type="entry name" value="NHERF-1/NHERF-2"/>
</dbReference>
<dbReference type="Pfam" id="PF09007">
    <property type="entry name" value="EBP50_C"/>
    <property type="match status" value="1"/>
</dbReference>
<dbReference type="GO" id="GO:0016324">
    <property type="term" value="C:apical plasma membrane"/>
    <property type="evidence" value="ECO:0007669"/>
    <property type="project" value="TreeGrafter"/>
</dbReference>
<feature type="domain" description="PDZ" evidence="5">
    <location>
        <begin position="9"/>
        <end position="89"/>
    </location>
</feature>
<dbReference type="PANTHER" id="PTHR14191:SF4">
    <property type="entry name" value="NA(+)_H(+) EXCHANGE REGULATORY COFACTOR NHE-RF2"/>
    <property type="match status" value="1"/>
</dbReference>
<evidence type="ECO:0000256" key="3">
    <source>
        <dbReference type="ARBA" id="ARBA00023136"/>
    </source>
</evidence>
<keyword evidence="7" id="KW-1185">Reference proteome</keyword>
<protein>
    <submittedName>
        <fullName evidence="6">Na(+)/H(+) exchange regulatory cofactor NHE-RF2-like</fullName>
    </submittedName>
</protein>